<keyword evidence="2 3" id="KW-0067">ATP-binding</keyword>
<dbReference type="Pfam" id="PF07714">
    <property type="entry name" value="PK_Tyr_Ser-Thr"/>
    <property type="match status" value="3"/>
</dbReference>
<dbReference type="EMBL" id="JEMT01027092">
    <property type="protein sequence ID" value="EXX58008.1"/>
    <property type="molecule type" value="Genomic_DNA"/>
</dbReference>
<dbReference type="GO" id="GO:0005524">
    <property type="term" value="F:ATP binding"/>
    <property type="evidence" value="ECO:0007669"/>
    <property type="project" value="UniProtKB-UniRule"/>
</dbReference>
<keyword evidence="6" id="KW-1185">Reference proteome</keyword>
<dbReference type="PANTHER" id="PTHR44329:SF298">
    <property type="entry name" value="MIXED LINEAGE KINASE DOMAIN-LIKE PROTEIN"/>
    <property type="match status" value="1"/>
</dbReference>
<feature type="domain" description="Protein kinase" evidence="4">
    <location>
        <begin position="1017"/>
        <end position="1283"/>
    </location>
</feature>
<feature type="domain" description="Protein kinase" evidence="4">
    <location>
        <begin position="740"/>
        <end position="1011"/>
    </location>
</feature>
<dbReference type="PRINTS" id="PR00109">
    <property type="entry name" value="TYRKINASE"/>
</dbReference>
<dbReference type="Proteomes" id="UP000022910">
    <property type="component" value="Unassembled WGS sequence"/>
</dbReference>
<proteinExistence type="predicted"/>
<dbReference type="SUPFAM" id="SSF56112">
    <property type="entry name" value="Protein kinase-like (PK-like)"/>
    <property type="match status" value="3"/>
</dbReference>
<feature type="domain" description="Protein kinase" evidence="4">
    <location>
        <begin position="450"/>
        <end position="723"/>
    </location>
</feature>
<organism evidence="5 6">
    <name type="scientific">Rhizophagus irregularis (strain DAOM 197198w)</name>
    <name type="common">Glomus intraradices</name>
    <dbReference type="NCBI Taxonomy" id="1432141"/>
    <lineage>
        <taxon>Eukaryota</taxon>
        <taxon>Fungi</taxon>
        <taxon>Fungi incertae sedis</taxon>
        <taxon>Mucoromycota</taxon>
        <taxon>Glomeromycotina</taxon>
        <taxon>Glomeromycetes</taxon>
        <taxon>Glomerales</taxon>
        <taxon>Glomeraceae</taxon>
        <taxon>Rhizophagus</taxon>
    </lineage>
</organism>
<dbReference type="SMR" id="A0A015LTI6"/>
<sequence length="1388" mass="161558">MDENTANGGQSDEEEIVSIEIEGESKFLPFFLSLIEKLSNIYDEMIEICQTAKHNKESCELILNRVGKADMSLSNLKTYRKGNLEYFSEENYNNLHKLVTIIGKMREFLTNHYKKNPEDLSNEFDFTVQLLDLNLETPFSNFLPCDKNLKFLPLIREVTKIYDEISEIHQSAQYNKKTCLLMLKKVEIAVTALNNLRIHSKENFRYLSRENYINLCSLITIIGKICKLLTEISRFESYQKFIQIEKNIEIFRGLNNDFNSTVRLLDFSLIISPTDSLVCTGTESASKIEVPFASFLSLIEEMNKLYNDIVEIHENAQYNKNTCETMLERVRIAITAIGNLKIRNLEFFSKKNFNNFHNLVAVISEMRHFLADISQGSKKYVQAKDINEKFINLIDEFETAIRLLQFHLIIYFAARDNDDENERIRADIEEEWIKKKIEDADILYFEYSEFIGIEEIGKGGFGIVNKAETSDKKLVALKGLIEKKNSKFEENIIKSFVEELKLLRTISYHDNINSFLGITKDYAENYIMVLEYANNGNLRDYLKGKFDSLRWENKIQMALDITCGLKCLHSKNIIHRDLHSKNILVSDGKLLIADFGLSKQITEATSNSKANSIGIIEYVEPQCLKSVRNAHSFYKKDQRSDIYSLGVLLWEITSGRPPFHNTEERDWLGYHIYHSDLRENPIEDTPLEYSRLYQKCWDGDPEKRPDIDQVYDDIFSQFNEEFIKRRMKEEKIRYFEYSEFNNIKIIGDGVVNKAEAYDKNQVALKCFIQKKSPAFKEKFIENLVKQLKLLYTVSRHEYINSFFGISNDNISYFMVFEYANDGNLRDYLKEKLNILQWENKIRMALDITCGLKHLHSMNIIHRNLHSKNILVNNGRLLIADTEAIPKFGIPKIKDEKKHKLTDNRIEIIGYIDPQCLKDINYKRDKKSDIYSLSVLLWEITSGRPPFSNISQKEGSLRDDIGHKNLREKPVDGTPLEYQQLYEKCWDIDPGKRPDVDQVYNEILSQFNEELIERKMKKEDVRYFEYSEFNKVEKIEGGHGVVNKAETNKKQVALKYLVGTKISKFEEKAIENLAKQLKYFCTVSCHYNINNFLGISKDDIAYVVVLEYTNNGNLRDFLKENFGSLQWENKIRMALDITRGLKYLHSKNIIHKNLHSNNILVDDDKLLIADFGLLRPATSNSKGNIIGNIGYIDSQCCKDICHKSDKKSDIYSLGVLLWEITSGHPPFYNISQKGDSLYDDIGHKNLREKPIDGTPLEYQQLYEKCWDGDPGKRPNANQVYNEILSQANTEDTHEKHEDSLVTSNSNNFNDLEYQQLFEKCWDDVPGKRPDDIHEKHEDSLVISNRNNFNDLHKQSGQPDLCIENKETSNSLCIESDFMLSKNQNQIMFN</sequence>
<dbReference type="OrthoDB" id="2420512at2759"/>
<dbReference type="PROSITE" id="PS00107">
    <property type="entry name" value="PROTEIN_KINASE_ATP"/>
    <property type="match status" value="1"/>
</dbReference>
<dbReference type="GO" id="GO:0007166">
    <property type="term" value="P:cell surface receptor signaling pathway"/>
    <property type="evidence" value="ECO:0007669"/>
    <property type="project" value="InterPro"/>
</dbReference>
<feature type="binding site" evidence="3">
    <location>
        <position position="478"/>
    </location>
    <ligand>
        <name>ATP</name>
        <dbReference type="ChEBI" id="CHEBI:30616"/>
    </ligand>
</feature>
<dbReference type="PROSITE" id="PS50011">
    <property type="entry name" value="PROTEIN_KINASE_DOM"/>
    <property type="match status" value="3"/>
</dbReference>
<comment type="caution">
    <text evidence="5">The sequence shown here is derived from an EMBL/GenBank/DDBJ whole genome shotgun (WGS) entry which is preliminary data.</text>
</comment>
<dbReference type="STRING" id="1432141.A0A015LTI6"/>
<dbReference type="InterPro" id="IPR017441">
    <property type="entry name" value="Protein_kinase_ATP_BS"/>
</dbReference>
<dbReference type="InterPro" id="IPR059179">
    <property type="entry name" value="MLKL-like_MCAfunc"/>
</dbReference>
<accession>A0A015LTI6</accession>
<evidence type="ECO:0000256" key="3">
    <source>
        <dbReference type="PROSITE-ProRule" id="PRU10141"/>
    </source>
</evidence>
<dbReference type="Gene3D" id="1.10.510.10">
    <property type="entry name" value="Transferase(Phosphotransferase) domain 1"/>
    <property type="match status" value="3"/>
</dbReference>
<name>A0A015LTI6_RHIIW</name>
<evidence type="ECO:0000256" key="2">
    <source>
        <dbReference type="ARBA" id="ARBA00022840"/>
    </source>
</evidence>
<dbReference type="HOGENOM" id="CLU_255119_0_0_1"/>
<evidence type="ECO:0000256" key="1">
    <source>
        <dbReference type="ARBA" id="ARBA00022741"/>
    </source>
</evidence>
<evidence type="ECO:0000259" key="4">
    <source>
        <dbReference type="PROSITE" id="PS50011"/>
    </source>
</evidence>
<dbReference type="InterPro" id="IPR001245">
    <property type="entry name" value="Ser-Thr/Tyr_kinase_cat_dom"/>
</dbReference>
<evidence type="ECO:0000313" key="6">
    <source>
        <dbReference type="Proteomes" id="UP000022910"/>
    </source>
</evidence>
<dbReference type="CDD" id="cd21037">
    <property type="entry name" value="MLKL_NTD"/>
    <property type="match status" value="3"/>
</dbReference>
<dbReference type="InterPro" id="IPR036537">
    <property type="entry name" value="Adaptor_Cbl_N_dom_sf"/>
</dbReference>
<dbReference type="PANTHER" id="PTHR44329">
    <property type="entry name" value="SERINE/THREONINE-PROTEIN KINASE TNNI3K-RELATED"/>
    <property type="match status" value="1"/>
</dbReference>
<protein>
    <submittedName>
        <fullName evidence="5">Cdc15p</fullName>
    </submittedName>
</protein>
<dbReference type="InterPro" id="IPR051681">
    <property type="entry name" value="Ser/Thr_Kinases-Pseudokinases"/>
</dbReference>
<keyword evidence="1 3" id="KW-0547">Nucleotide-binding</keyword>
<dbReference type="GO" id="GO:0097527">
    <property type="term" value="P:necroptotic signaling pathway"/>
    <property type="evidence" value="ECO:0007669"/>
    <property type="project" value="TreeGrafter"/>
</dbReference>
<dbReference type="InterPro" id="IPR011009">
    <property type="entry name" value="Kinase-like_dom_sf"/>
</dbReference>
<dbReference type="InterPro" id="IPR000719">
    <property type="entry name" value="Prot_kinase_dom"/>
</dbReference>
<gene>
    <name evidence="5" type="ORF">RirG_201870</name>
</gene>
<dbReference type="GO" id="GO:0004672">
    <property type="term" value="F:protein kinase activity"/>
    <property type="evidence" value="ECO:0007669"/>
    <property type="project" value="InterPro"/>
</dbReference>
<evidence type="ECO:0000313" key="5">
    <source>
        <dbReference type="EMBL" id="EXX58008.1"/>
    </source>
</evidence>
<reference evidence="5 6" key="1">
    <citation type="submission" date="2014-02" db="EMBL/GenBank/DDBJ databases">
        <title>Single nucleus genome sequencing reveals high similarity among nuclei of an endomycorrhizal fungus.</title>
        <authorList>
            <person name="Lin K."/>
            <person name="Geurts R."/>
            <person name="Zhang Z."/>
            <person name="Limpens E."/>
            <person name="Saunders D.G."/>
            <person name="Mu D."/>
            <person name="Pang E."/>
            <person name="Cao H."/>
            <person name="Cha H."/>
            <person name="Lin T."/>
            <person name="Zhou Q."/>
            <person name="Shang Y."/>
            <person name="Li Y."/>
            <person name="Ivanov S."/>
            <person name="Sharma T."/>
            <person name="Velzen R.V."/>
            <person name="Ruijter N.D."/>
            <person name="Aanen D.K."/>
            <person name="Win J."/>
            <person name="Kamoun S."/>
            <person name="Bisseling T."/>
            <person name="Huang S."/>
        </authorList>
    </citation>
    <scope>NUCLEOTIDE SEQUENCE [LARGE SCALE GENOMIC DNA]</scope>
    <source>
        <strain evidence="6">DAOM197198w</strain>
    </source>
</reference>
<dbReference type="Gene3D" id="1.20.930.20">
    <property type="entry name" value="Adaptor protein Cbl, N-terminal domain"/>
    <property type="match status" value="3"/>
</dbReference>